<dbReference type="Gene3D" id="1.20.1250.20">
    <property type="entry name" value="MFS general substrate transporter like domains"/>
    <property type="match status" value="1"/>
</dbReference>
<keyword evidence="1" id="KW-0472">Membrane</keyword>
<proteinExistence type="predicted"/>
<organism evidence="2 3">
    <name type="scientific">Cytospora paraplurivora</name>
    <dbReference type="NCBI Taxonomy" id="2898453"/>
    <lineage>
        <taxon>Eukaryota</taxon>
        <taxon>Fungi</taxon>
        <taxon>Dikarya</taxon>
        <taxon>Ascomycota</taxon>
        <taxon>Pezizomycotina</taxon>
        <taxon>Sordariomycetes</taxon>
        <taxon>Sordariomycetidae</taxon>
        <taxon>Diaporthales</taxon>
        <taxon>Cytosporaceae</taxon>
        <taxon>Cytospora</taxon>
    </lineage>
</organism>
<dbReference type="SUPFAM" id="SSF103473">
    <property type="entry name" value="MFS general substrate transporter"/>
    <property type="match status" value="1"/>
</dbReference>
<dbReference type="Proteomes" id="UP001320245">
    <property type="component" value="Unassembled WGS sequence"/>
</dbReference>
<feature type="transmembrane region" description="Helical" evidence="1">
    <location>
        <begin position="110"/>
        <end position="130"/>
    </location>
</feature>
<keyword evidence="1" id="KW-0812">Transmembrane</keyword>
<name>A0AAN9YBW4_9PEZI</name>
<dbReference type="EMBL" id="JAJSPL020000128">
    <property type="protein sequence ID" value="KAK7727560.1"/>
    <property type="molecule type" value="Genomic_DNA"/>
</dbReference>
<protein>
    <submittedName>
        <fullName evidence="2">Uncharacterized protein</fullName>
    </submittedName>
</protein>
<gene>
    <name evidence="2" type="ORF">SLS53_009449</name>
</gene>
<evidence type="ECO:0000313" key="3">
    <source>
        <dbReference type="Proteomes" id="UP001320245"/>
    </source>
</evidence>
<sequence length="180" mass="20229">MGWLYQYKQLLRPPKSGPAKEQTKSQTPRNRSLELVLLVVSCTCTEGVLSSDSSANIKLEPQGPPNGGLKAWLQILGAFFLYFNTWGIVSSYGTYERHYEDSYLRKGGSFELSTIGSVQAFMMVFLGFIAGPIFDKGYFPHLLRFGTLMILLGTITQAFSKSYWELLLSRAYVWGSVWVA</sequence>
<reference evidence="2 3" key="1">
    <citation type="journal article" date="2023" name="PLoS ONE">
        <title>Cytospora paraplurivora sp. nov. isolated from orchards with fruit tree decline syndrome in Ontario, Canada.</title>
        <authorList>
            <person name="Ilyukhin E."/>
            <person name="Nguyen H.D.T."/>
            <person name="Castle A.J."/>
            <person name="Ellouze W."/>
        </authorList>
    </citation>
    <scope>NUCLEOTIDE SEQUENCE [LARGE SCALE GENOMIC DNA]</scope>
    <source>
        <strain evidence="2 3">FDS-564</strain>
    </source>
</reference>
<accession>A0AAN9YBW4</accession>
<feature type="transmembrane region" description="Helical" evidence="1">
    <location>
        <begin position="71"/>
        <end position="89"/>
    </location>
</feature>
<evidence type="ECO:0000313" key="2">
    <source>
        <dbReference type="EMBL" id="KAK7727560.1"/>
    </source>
</evidence>
<feature type="transmembrane region" description="Helical" evidence="1">
    <location>
        <begin position="142"/>
        <end position="160"/>
    </location>
</feature>
<comment type="caution">
    <text evidence="2">The sequence shown here is derived from an EMBL/GenBank/DDBJ whole genome shotgun (WGS) entry which is preliminary data.</text>
</comment>
<dbReference type="InterPro" id="IPR036259">
    <property type="entry name" value="MFS_trans_sf"/>
</dbReference>
<evidence type="ECO:0000256" key="1">
    <source>
        <dbReference type="SAM" id="Phobius"/>
    </source>
</evidence>
<keyword evidence="3" id="KW-1185">Reference proteome</keyword>
<dbReference type="AlphaFoldDB" id="A0AAN9YBW4"/>
<keyword evidence="1" id="KW-1133">Transmembrane helix</keyword>